<dbReference type="InterPro" id="IPR045136">
    <property type="entry name" value="Iah1-like"/>
</dbReference>
<reference evidence="3 4" key="1">
    <citation type="submission" date="2019-03" db="EMBL/GenBank/DDBJ databases">
        <authorList>
            <person name="Gaulin E."/>
            <person name="Dumas B."/>
        </authorList>
    </citation>
    <scope>NUCLEOTIDE SEQUENCE [LARGE SCALE GENOMIC DNA]</scope>
    <source>
        <strain evidence="3">CBS 568.67</strain>
    </source>
</reference>
<dbReference type="SUPFAM" id="SSF52266">
    <property type="entry name" value="SGNH hydrolase"/>
    <property type="match status" value="1"/>
</dbReference>
<dbReference type="EMBL" id="CAADRA010005823">
    <property type="protein sequence ID" value="VFT92889.1"/>
    <property type="molecule type" value="Genomic_DNA"/>
</dbReference>
<dbReference type="InterPro" id="IPR036514">
    <property type="entry name" value="SGNH_hydro_sf"/>
</dbReference>
<protein>
    <submittedName>
        <fullName evidence="3">Aste57867_16106 protein</fullName>
    </submittedName>
</protein>
<accession>A0A485L5G0</accession>
<sequence>MNPAARASLVLVAIAGLFFATLSMLCYASTSASAQRSVWRASSSLNVLAPRDGLPNFVFVGDSITELAVHPELNGFQNLFQGLYVRRADMINRGNGGWTSRQWLAALPTLLAERSAKPPLLTLLFLGANDACFEGCSQFVPLDEYVSNLATMVKAVRQTFNSRVLLVTPPPVDDKSKWNQTRSNANTGKYAAAVVALGRSLQVPSVDLWTALQPNISTIFFDGLHPNVVGNAALFNLMRARIAEALPDLTPEALPVIYHFGDDPAYIDITLDLLDQANFAASMNLSQVALSAQF</sequence>
<gene>
    <name evidence="3" type="primary">Aste57867_16106</name>
    <name evidence="2" type="ORF">As57867_016050</name>
    <name evidence="3" type="ORF">ASTE57867_16106</name>
</gene>
<proteinExistence type="predicted"/>
<dbReference type="Proteomes" id="UP000332933">
    <property type="component" value="Unassembled WGS sequence"/>
</dbReference>
<dbReference type="CDD" id="cd01838">
    <property type="entry name" value="Isoamyl_acetate_hydrolase_like"/>
    <property type="match status" value="1"/>
</dbReference>
<keyword evidence="4" id="KW-1185">Reference proteome</keyword>
<dbReference type="Gene3D" id="3.40.50.1110">
    <property type="entry name" value="SGNH hydrolase"/>
    <property type="match status" value="1"/>
</dbReference>
<dbReference type="PANTHER" id="PTHR14209">
    <property type="entry name" value="ISOAMYL ACETATE-HYDROLYZING ESTERASE 1"/>
    <property type="match status" value="1"/>
</dbReference>
<dbReference type="InterPro" id="IPR013830">
    <property type="entry name" value="SGNH_hydro"/>
</dbReference>
<evidence type="ECO:0000313" key="4">
    <source>
        <dbReference type="Proteomes" id="UP000332933"/>
    </source>
</evidence>
<evidence type="ECO:0000259" key="1">
    <source>
        <dbReference type="Pfam" id="PF13472"/>
    </source>
</evidence>
<evidence type="ECO:0000313" key="2">
    <source>
        <dbReference type="EMBL" id="KAF0692860.1"/>
    </source>
</evidence>
<reference evidence="2" key="2">
    <citation type="submission" date="2019-06" db="EMBL/GenBank/DDBJ databases">
        <title>Genomics analysis of Aphanomyces spp. identifies a new class of oomycete effector associated with host adaptation.</title>
        <authorList>
            <person name="Gaulin E."/>
        </authorList>
    </citation>
    <scope>NUCLEOTIDE SEQUENCE</scope>
    <source>
        <strain evidence="2">CBS 578.67</strain>
    </source>
</reference>
<dbReference type="EMBL" id="VJMH01005802">
    <property type="protein sequence ID" value="KAF0692860.1"/>
    <property type="molecule type" value="Genomic_DNA"/>
</dbReference>
<feature type="domain" description="SGNH hydrolase-type esterase" evidence="1">
    <location>
        <begin position="59"/>
        <end position="233"/>
    </location>
</feature>
<name>A0A485L5G0_9STRA</name>
<organism evidence="3 4">
    <name type="scientific">Aphanomyces stellatus</name>
    <dbReference type="NCBI Taxonomy" id="120398"/>
    <lineage>
        <taxon>Eukaryota</taxon>
        <taxon>Sar</taxon>
        <taxon>Stramenopiles</taxon>
        <taxon>Oomycota</taxon>
        <taxon>Saprolegniomycetes</taxon>
        <taxon>Saprolegniales</taxon>
        <taxon>Verrucalvaceae</taxon>
        <taxon>Aphanomyces</taxon>
    </lineage>
</organism>
<dbReference type="Pfam" id="PF13472">
    <property type="entry name" value="Lipase_GDSL_2"/>
    <property type="match status" value="1"/>
</dbReference>
<evidence type="ECO:0000313" key="3">
    <source>
        <dbReference type="EMBL" id="VFT92889.1"/>
    </source>
</evidence>
<dbReference type="OrthoDB" id="671439at2759"/>
<dbReference type="PANTHER" id="PTHR14209:SF19">
    <property type="entry name" value="ISOAMYL ACETATE-HYDROLYZING ESTERASE 1 HOMOLOG"/>
    <property type="match status" value="1"/>
</dbReference>
<dbReference type="AlphaFoldDB" id="A0A485L5G0"/>